<name>A0A6J5P2X5_9CAUD</name>
<protein>
    <submittedName>
        <fullName evidence="1">Uncharacterized protein</fullName>
    </submittedName>
</protein>
<accession>A0A6J5P2X5</accession>
<dbReference type="EMBL" id="LR797099">
    <property type="protein sequence ID" value="CAB4186783.1"/>
    <property type="molecule type" value="Genomic_DNA"/>
</dbReference>
<gene>
    <name evidence="3" type="ORF">UFOVP1146_129</name>
    <name evidence="4" type="ORF">UFOVP1638_15</name>
    <name evidence="1" type="ORF">UFOVP812_42</name>
    <name evidence="2" type="ORF">UFOVP818_102</name>
</gene>
<organism evidence="1">
    <name type="scientific">uncultured Caudovirales phage</name>
    <dbReference type="NCBI Taxonomy" id="2100421"/>
    <lineage>
        <taxon>Viruses</taxon>
        <taxon>Duplodnaviria</taxon>
        <taxon>Heunggongvirae</taxon>
        <taxon>Uroviricota</taxon>
        <taxon>Caudoviricetes</taxon>
        <taxon>Peduoviridae</taxon>
        <taxon>Maltschvirus</taxon>
        <taxon>Maltschvirus maltsch</taxon>
    </lineage>
</organism>
<dbReference type="EMBL" id="LR797502">
    <property type="protein sequence ID" value="CAB4220526.1"/>
    <property type="molecule type" value="Genomic_DNA"/>
</dbReference>
<dbReference type="EMBL" id="LR796758">
    <property type="protein sequence ID" value="CAB4163701.1"/>
    <property type="molecule type" value="Genomic_DNA"/>
</dbReference>
<reference evidence="1" key="1">
    <citation type="submission" date="2020-04" db="EMBL/GenBank/DDBJ databases">
        <authorList>
            <person name="Chiriac C."/>
            <person name="Salcher M."/>
            <person name="Ghai R."/>
            <person name="Kavagutti S V."/>
        </authorList>
    </citation>
    <scope>NUCLEOTIDE SEQUENCE</scope>
</reference>
<evidence type="ECO:0000313" key="1">
    <source>
        <dbReference type="EMBL" id="CAB4163701.1"/>
    </source>
</evidence>
<evidence type="ECO:0000313" key="3">
    <source>
        <dbReference type="EMBL" id="CAB4186783.1"/>
    </source>
</evidence>
<evidence type="ECO:0000313" key="2">
    <source>
        <dbReference type="EMBL" id="CAB4165566.1"/>
    </source>
</evidence>
<evidence type="ECO:0000313" key="4">
    <source>
        <dbReference type="EMBL" id="CAB4220526.1"/>
    </source>
</evidence>
<sequence length="105" mass="11705">MTTINLEEIPQGALDDIADSFEVVTFENYMKPVTAECEFRRSNYRRFVANNVEGWVLDSKTFESKLITGTKMECYLVRGVFTADTADIYSVLSAGIGVSNFGLGE</sequence>
<proteinExistence type="predicted"/>
<dbReference type="EMBL" id="LR796776">
    <property type="protein sequence ID" value="CAB4165566.1"/>
    <property type="molecule type" value="Genomic_DNA"/>
</dbReference>